<dbReference type="Pfam" id="PF00162">
    <property type="entry name" value="PGK"/>
    <property type="match status" value="1"/>
</dbReference>
<dbReference type="SUPFAM" id="SSF53748">
    <property type="entry name" value="Phosphoglycerate kinase"/>
    <property type="match status" value="1"/>
</dbReference>
<keyword evidence="11" id="KW-1185">Reference proteome</keyword>
<comment type="catalytic activity">
    <reaction evidence="9">
        <text>(2R)-3-phosphoglycerate + ATP = (2R)-3-phospho-glyceroyl phosphate + ADP</text>
        <dbReference type="Rhea" id="RHEA:14801"/>
        <dbReference type="ChEBI" id="CHEBI:30616"/>
        <dbReference type="ChEBI" id="CHEBI:57604"/>
        <dbReference type="ChEBI" id="CHEBI:58272"/>
        <dbReference type="ChEBI" id="CHEBI:456216"/>
        <dbReference type="EC" id="2.7.2.3"/>
    </reaction>
</comment>
<organism evidence="11 12">
    <name type="scientific">Prunus avium</name>
    <name type="common">Cherry</name>
    <name type="synonym">Cerasus avium</name>
    <dbReference type="NCBI Taxonomy" id="42229"/>
    <lineage>
        <taxon>Eukaryota</taxon>
        <taxon>Viridiplantae</taxon>
        <taxon>Streptophyta</taxon>
        <taxon>Embryophyta</taxon>
        <taxon>Tracheophyta</taxon>
        <taxon>Spermatophyta</taxon>
        <taxon>Magnoliopsida</taxon>
        <taxon>eudicotyledons</taxon>
        <taxon>Gunneridae</taxon>
        <taxon>Pentapetalae</taxon>
        <taxon>rosids</taxon>
        <taxon>fabids</taxon>
        <taxon>Rosales</taxon>
        <taxon>Rosaceae</taxon>
        <taxon>Amygdaloideae</taxon>
        <taxon>Amygdaleae</taxon>
        <taxon>Prunus</taxon>
    </lineage>
</organism>
<evidence type="ECO:0000256" key="5">
    <source>
        <dbReference type="ARBA" id="ARBA00022741"/>
    </source>
</evidence>
<keyword evidence="8" id="KW-0460">Magnesium</keyword>
<comment type="similarity">
    <text evidence="2 9">Belongs to the phosphoglycerate kinase family.</text>
</comment>
<dbReference type="InterPro" id="IPR036043">
    <property type="entry name" value="Phosphoglycerate_kinase_sf"/>
</dbReference>
<dbReference type="GO" id="GO:0006094">
    <property type="term" value="P:gluconeogenesis"/>
    <property type="evidence" value="ECO:0007669"/>
    <property type="project" value="TreeGrafter"/>
</dbReference>
<keyword evidence="7" id="KW-0067">ATP-binding</keyword>
<dbReference type="PRINTS" id="PR00477">
    <property type="entry name" value="PHGLYCKINASE"/>
</dbReference>
<dbReference type="EC" id="2.7.2.3" evidence="3 9"/>
<dbReference type="InterPro" id="IPR015824">
    <property type="entry name" value="Phosphoglycerate_kinase_N"/>
</dbReference>
<comment type="subunit">
    <text evidence="10">Monomer.</text>
</comment>
<sequence length="462" mass="51928">MGHLVNLLQLQTTLFFSNSPTCSSIALKPHTFEYLKANVLTSKCKAFGGGEMDALPHLQTLRKFPREELVAKVVLVRFDSTLLLREQGEEHRFQPSALFTIKYLHQSGAKVVLVSDWSVKTNPRLFVAQSVAEFLSSLLEYKVVPVQCISQNVVSKREGFEKGDILLLENLSEFRGEVANCSKFSQALSSGVDIFVNDYFSRSHKILASTCGVARFCYANLAGFHFEESLSQLRRTTESNTKPHVAIIGGGNLFDKAAALHSLASRCDGLVFVGMMSFQIMHALGLPVPLNLVEHGVLKEALDLVQVAHIRNVQILYPRDFWCKNDHLPKQLEIFHAHRILDGEPAFVSYVATCPNPDFNEPDHRWSMLQRSLVEAVADLLTANGKVFLQSDIEAVSLRMKEQFQRYGKGKLTAVHEQSFAITNRGWLKDNPFGVRSDWEQHVLARGDPMYRLMLCKSTTTE</sequence>
<name>A0A6P5RGJ7_PRUAV</name>
<dbReference type="InterPro" id="IPR001576">
    <property type="entry name" value="Phosphoglycerate_kinase"/>
</dbReference>
<evidence type="ECO:0000256" key="3">
    <source>
        <dbReference type="ARBA" id="ARBA00013061"/>
    </source>
</evidence>
<dbReference type="Gene3D" id="3.40.50.1260">
    <property type="entry name" value="Phosphoglycerate kinase, N-terminal domain"/>
    <property type="match status" value="2"/>
</dbReference>
<evidence type="ECO:0000256" key="2">
    <source>
        <dbReference type="ARBA" id="ARBA00008982"/>
    </source>
</evidence>
<comment type="cofactor">
    <cofactor evidence="1">
        <name>Mg(2+)</name>
        <dbReference type="ChEBI" id="CHEBI:18420"/>
    </cofactor>
</comment>
<dbReference type="KEGG" id="pavi:110745223"/>
<evidence type="ECO:0000256" key="10">
    <source>
        <dbReference type="RuleBase" id="RU000696"/>
    </source>
</evidence>
<dbReference type="GO" id="GO:0004618">
    <property type="term" value="F:phosphoglycerate kinase activity"/>
    <property type="evidence" value="ECO:0007669"/>
    <property type="project" value="UniProtKB-EC"/>
</dbReference>
<evidence type="ECO:0000256" key="4">
    <source>
        <dbReference type="ARBA" id="ARBA00022679"/>
    </source>
</evidence>
<protein>
    <recommendedName>
        <fullName evidence="3 9">Phosphoglycerate kinase</fullName>
        <ecNumber evidence="3 9">2.7.2.3</ecNumber>
    </recommendedName>
</protein>
<dbReference type="GeneID" id="110745223"/>
<dbReference type="GO" id="GO:0005829">
    <property type="term" value="C:cytosol"/>
    <property type="evidence" value="ECO:0007669"/>
    <property type="project" value="TreeGrafter"/>
</dbReference>
<reference evidence="12" key="1">
    <citation type="submission" date="2025-08" db="UniProtKB">
        <authorList>
            <consortium name="RefSeq"/>
        </authorList>
    </citation>
    <scope>IDENTIFICATION</scope>
</reference>
<evidence type="ECO:0000313" key="12">
    <source>
        <dbReference type="RefSeq" id="XP_021800998.1"/>
    </source>
</evidence>
<evidence type="ECO:0000256" key="6">
    <source>
        <dbReference type="ARBA" id="ARBA00022777"/>
    </source>
</evidence>
<dbReference type="InterPro" id="IPR029063">
    <property type="entry name" value="SAM-dependent_MTases_sf"/>
</dbReference>
<dbReference type="GO" id="GO:0005524">
    <property type="term" value="F:ATP binding"/>
    <property type="evidence" value="ECO:0007669"/>
    <property type="project" value="UniProtKB-KW"/>
</dbReference>
<keyword evidence="5" id="KW-0547">Nucleotide-binding</keyword>
<dbReference type="RefSeq" id="XP_021800998.1">
    <property type="nucleotide sequence ID" value="XM_021945306.1"/>
</dbReference>
<dbReference type="Gene3D" id="3.40.50.150">
    <property type="entry name" value="Vaccinia Virus protein VP39"/>
    <property type="match status" value="1"/>
</dbReference>
<dbReference type="PANTHER" id="PTHR11406">
    <property type="entry name" value="PHOSPHOGLYCERATE KINASE"/>
    <property type="match status" value="1"/>
</dbReference>
<dbReference type="Proteomes" id="UP000515124">
    <property type="component" value="Unplaced"/>
</dbReference>
<evidence type="ECO:0000256" key="1">
    <source>
        <dbReference type="ARBA" id="ARBA00001946"/>
    </source>
</evidence>
<evidence type="ECO:0000256" key="7">
    <source>
        <dbReference type="ARBA" id="ARBA00022840"/>
    </source>
</evidence>
<keyword evidence="4 9" id="KW-0808">Transferase</keyword>
<accession>A0A6P5RGJ7</accession>
<dbReference type="AlphaFoldDB" id="A0A6P5RGJ7"/>
<proteinExistence type="inferred from homology"/>
<gene>
    <name evidence="12" type="primary">LOC110745223</name>
</gene>
<dbReference type="GO" id="GO:0043531">
    <property type="term" value="F:ADP binding"/>
    <property type="evidence" value="ECO:0007669"/>
    <property type="project" value="TreeGrafter"/>
</dbReference>
<dbReference type="GO" id="GO:0006096">
    <property type="term" value="P:glycolytic process"/>
    <property type="evidence" value="ECO:0007669"/>
    <property type="project" value="InterPro"/>
</dbReference>
<dbReference type="PANTHER" id="PTHR11406:SF32">
    <property type="entry name" value="PHOSPHOGLYCERATE KINASE"/>
    <property type="match status" value="1"/>
</dbReference>
<evidence type="ECO:0000313" key="11">
    <source>
        <dbReference type="Proteomes" id="UP000515124"/>
    </source>
</evidence>
<evidence type="ECO:0000256" key="9">
    <source>
        <dbReference type="RuleBase" id="RU000532"/>
    </source>
</evidence>
<evidence type="ECO:0000256" key="8">
    <source>
        <dbReference type="ARBA" id="ARBA00022842"/>
    </source>
</evidence>
<keyword evidence="6 9" id="KW-0418">Kinase</keyword>